<keyword evidence="7" id="KW-0238">DNA-binding</keyword>
<comment type="subcellular location">
    <subcellularLocation>
        <location evidence="1">Nucleus</location>
    </subcellularLocation>
</comment>
<dbReference type="Pfam" id="PF00104">
    <property type="entry name" value="Hormone_recep"/>
    <property type="match status" value="1"/>
</dbReference>
<dbReference type="Proteomes" id="UP001328107">
    <property type="component" value="Unassembled WGS sequence"/>
</dbReference>
<feature type="compositionally biased region" description="Low complexity" evidence="11">
    <location>
        <begin position="18"/>
        <end position="27"/>
    </location>
</feature>
<dbReference type="GO" id="GO:0008270">
    <property type="term" value="F:zinc ion binding"/>
    <property type="evidence" value="ECO:0007669"/>
    <property type="project" value="UniProtKB-KW"/>
</dbReference>
<evidence type="ECO:0000259" key="12">
    <source>
        <dbReference type="PROSITE" id="PS51030"/>
    </source>
</evidence>
<dbReference type="InterPro" id="IPR050274">
    <property type="entry name" value="Nuclear_hormone_rcpt_NR2"/>
</dbReference>
<gene>
    <name evidence="14" type="ORF">PMAYCL1PPCAC_12985</name>
</gene>
<feature type="domain" description="Nuclear receptor" evidence="12">
    <location>
        <begin position="42"/>
        <end position="119"/>
    </location>
</feature>
<evidence type="ECO:0000256" key="2">
    <source>
        <dbReference type="ARBA" id="ARBA00005993"/>
    </source>
</evidence>
<evidence type="ECO:0000256" key="1">
    <source>
        <dbReference type="ARBA" id="ARBA00004123"/>
    </source>
</evidence>
<evidence type="ECO:0000256" key="9">
    <source>
        <dbReference type="ARBA" id="ARBA00023170"/>
    </source>
</evidence>
<comment type="similarity">
    <text evidence="2">Belongs to the nuclear hormone receptor family.</text>
</comment>
<keyword evidence="8" id="KW-0804">Transcription</keyword>
<dbReference type="PROSITE" id="PS51030">
    <property type="entry name" value="NUCLEAR_REC_DBD_2"/>
    <property type="match status" value="1"/>
</dbReference>
<keyword evidence="15" id="KW-1185">Reference proteome</keyword>
<dbReference type="Gene3D" id="1.10.565.10">
    <property type="entry name" value="Retinoid X Receptor"/>
    <property type="match status" value="1"/>
</dbReference>
<dbReference type="InterPro" id="IPR035500">
    <property type="entry name" value="NHR-like_dom_sf"/>
</dbReference>
<keyword evidence="9" id="KW-0675">Receptor</keyword>
<evidence type="ECO:0000256" key="4">
    <source>
        <dbReference type="ARBA" id="ARBA00022771"/>
    </source>
</evidence>
<accession>A0AAN4ZS58</accession>
<keyword evidence="3" id="KW-0479">Metal-binding</keyword>
<evidence type="ECO:0000256" key="5">
    <source>
        <dbReference type="ARBA" id="ARBA00022833"/>
    </source>
</evidence>
<dbReference type="SUPFAM" id="SSF57716">
    <property type="entry name" value="Glucocorticoid receptor-like (DNA-binding domain)"/>
    <property type="match status" value="1"/>
</dbReference>
<dbReference type="Pfam" id="PF00105">
    <property type="entry name" value="zf-C4"/>
    <property type="match status" value="1"/>
</dbReference>
<feature type="non-terminal residue" evidence="14">
    <location>
        <position position="354"/>
    </location>
</feature>
<feature type="region of interest" description="Disordered" evidence="11">
    <location>
        <begin position="16"/>
        <end position="35"/>
    </location>
</feature>
<dbReference type="InterPro" id="IPR001628">
    <property type="entry name" value="Znf_hrmn_rcpt"/>
</dbReference>
<proteinExistence type="inferred from homology"/>
<dbReference type="Gene3D" id="3.30.50.10">
    <property type="entry name" value="Erythroid Transcription Factor GATA-1, subunit A"/>
    <property type="match status" value="1"/>
</dbReference>
<evidence type="ECO:0000313" key="15">
    <source>
        <dbReference type="Proteomes" id="UP001328107"/>
    </source>
</evidence>
<evidence type="ECO:0000256" key="8">
    <source>
        <dbReference type="ARBA" id="ARBA00023163"/>
    </source>
</evidence>
<dbReference type="FunFam" id="3.30.50.10:FF:000030">
    <property type="entry name" value="Nuclear Hormone Receptor family"/>
    <property type="match status" value="1"/>
</dbReference>
<dbReference type="PANTHER" id="PTHR24083">
    <property type="entry name" value="NUCLEAR HORMONE RECEPTOR"/>
    <property type="match status" value="1"/>
</dbReference>
<evidence type="ECO:0000256" key="7">
    <source>
        <dbReference type="ARBA" id="ARBA00023125"/>
    </source>
</evidence>
<dbReference type="SUPFAM" id="SSF48508">
    <property type="entry name" value="Nuclear receptor ligand-binding domain"/>
    <property type="match status" value="1"/>
</dbReference>
<dbReference type="GO" id="GO:0003700">
    <property type="term" value="F:DNA-binding transcription factor activity"/>
    <property type="evidence" value="ECO:0007669"/>
    <property type="project" value="InterPro"/>
</dbReference>
<evidence type="ECO:0008006" key="16">
    <source>
        <dbReference type="Google" id="ProtNLM"/>
    </source>
</evidence>
<feature type="domain" description="NR LBD" evidence="13">
    <location>
        <begin position="162"/>
        <end position="354"/>
    </location>
</feature>
<dbReference type="GO" id="GO:0005634">
    <property type="term" value="C:nucleus"/>
    <property type="evidence" value="ECO:0007669"/>
    <property type="project" value="UniProtKB-SubCell"/>
</dbReference>
<feature type="non-terminal residue" evidence="14">
    <location>
        <position position="1"/>
    </location>
</feature>
<sequence>RMYSAYVHNPSSVEILDDSPSTSGSPTDFEEEWTRGKKAEAPKICAVCGDKASGLNYEVASCYGCKSFFRRTLQNKKKLACSNEGKCKGALSKAARLRCRACRFDRCVELGMNPLAVNAVEDKDTNWLVQETLRRQRMMAKDSSPSHQLIPISKPVECRFDRLIEEMLYLEDAHQKLRRSQFNPTCHYSTPVEWYMLGPSRMGIDFGDMPLMFSPPRHPGPYIPLQIRIRDRIPIPPKHITPPPDWKKWHMVDLIYSIEWLKTLDFFQQLEEREKFQLVVNVTQTVSIFAAAFYAYEVRKSDVTVYPDGAILIDRELPQEATIDQATNFGIIERLKSIGMDKKEYVLLKAIMAC</sequence>
<dbReference type="EMBL" id="BTRK01000003">
    <property type="protein sequence ID" value="GMR42790.1"/>
    <property type="molecule type" value="Genomic_DNA"/>
</dbReference>
<evidence type="ECO:0000259" key="13">
    <source>
        <dbReference type="PROSITE" id="PS51843"/>
    </source>
</evidence>
<reference evidence="15" key="1">
    <citation type="submission" date="2022-10" db="EMBL/GenBank/DDBJ databases">
        <title>Genome assembly of Pristionchus species.</title>
        <authorList>
            <person name="Yoshida K."/>
            <person name="Sommer R.J."/>
        </authorList>
    </citation>
    <scope>NUCLEOTIDE SEQUENCE [LARGE SCALE GENOMIC DNA]</scope>
    <source>
        <strain evidence="15">RS5460</strain>
    </source>
</reference>
<evidence type="ECO:0000256" key="3">
    <source>
        <dbReference type="ARBA" id="ARBA00022723"/>
    </source>
</evidence>
<dbReference type="CDD" id="cd06916">
    <property type="entry name" value="NR_DBD_like"/>
    <property type="match status" value="1"/>
</dbReference>
<keyword evidence="4" id="KW-0863">Zinc-finger</keyword>
<dbReference type="GO" id="GO:0043565">
    <property type="term" value="F:sequence-specific DNA binding"/>
    <property type="evidence" value="ECO:0007669"/>
    <property type="project" value="InterPro"/>
</dbReference>
<comment type="caution">
    <text evidence="14">The sequence shown here is derived from an EMBL/GenBank/DDBJ whole genome shotgun (WGS) entry which is preliminary data.</text>
</comment>
<evidence type="ECO:0000256" key="6">
    <source>
        <dbReference type="ARBA" id="ARBA00023015"/>
    </source>
</evidence>
<name>A0AAN4ZS58_9BILA</name>
<organism evidence="14 15">
    <name type="scientific">Pristionchus mayeri</name>
    <dbReference type="NCBI Taxonomy" id="1317129"/>
    <lineage>
        <taxon>Eukaryota</taxon>
        <taxon>Metazoa</taxon>
        <taxon>Ecdysozoa</taxon>
        <taxon>Nematoda</taxon>
        <taxon>Chromadorea</taxon>
        <taxon>Rhabditida</taxon>
        <taxon>Rhabditina</taxon>
        <taxon>Diplogasteromorpha</taxon>
        <taxon>Diplogasteroidea</taxon>
        <taxon>Neodiplogasteridae</taxon>
        <taxon>Pristionchus</taxon>
    </lineage>
</organism>
<keyword evidence="6" id="KW-0805">Transcription regulation</keyword>
<dbReference type="PROSITE" id="PS00031">
    <property type="entry name" value="NUCLEAR_REC_DBD_1"/>
    <property type="match status" value="1"/>
</dbReference>
<keyword evidence="5" id="KW-0862">Zinc</keyword>
<protein>
    <recommendedName>
        <fullName evidence="16">Nuclear receptor</fullName>
    </recommendedName>
</protein>
<keyword evidence="10" id="KW-0539">Nucleus</keyword>
<dbReference type="InterPro" id="IPR000536">
    <property type="entry name" value="Nucl_hrmn_rcpt_lig-bd"/>
</dbReference>
<dbReference type="AlphaFoldDB" id="A0AAN4ZS58"/>
<dbReference type="PRINTS" id="PR00047">
    <property type="entry name" value="STROIDFINGER"/>
</dbReference>
<evidence type="ECO:0000313" key="14">
    <source>
        <dbReference type="EMBL" id="GMR42790.1"/>
    </source>
</evidence>
<dbReference type="InterPro" id="IPR013088">
    <property type="entry name" value="Znf_NHR/GATA"/>
</dbReference>
<dbReference type="PROSITE" id="PS51843">
    <property type="entry name" value="NR_LBD"/>
    <property type="match status" value="1"/>
</dbReference>
<dbReference type="SMART" id="SM00399">
    <property type="entry name" value="ZnF_C4"/>
    <property type="match status" value="1"/>
</dbReference>
<evidence type="ECO:0000256" key="10">
    <source>
        <dbReference type="ARBA" id="ARBA00023242"/>
    </source>
</evidence>
<evidence type="ECO:0000256" key="11">
    <source>
        <dbReference type="SAM" id="MobiDB-lite"/>
    </source>
</evidence>